<dbReference type="AlphaFoldDB" id="A0A7K1TF08"/>
<dbReference type="EMBL" id="WQKZ01000003">
    <property type="protein sequence ID" value="MVN76994.1"/>
    <property type="molecule type" value="Genomic_DNA"/>
</dbReference>
<name>A0A7K1TF08_9BACT</name>
<evidence type="ECO:0000313" key="3">
    <source>
        <dbReference type="Proteomes" id="UP000441336"/>
    </source>
</evidence>
<organism evidence="2 3">
    <name type="scientific">Hymenobacter ginkgonis</name>
    <dbReference type="NCBI Taxonomy" id="2682976"/>
    <lineage>
        <taxon>Bacteria</taxon>
        <taxon>Pseudomonadati</taxon>
        <taxon>Bacteroidota</taxon>
        <taxon>Cytophagia</taxon>
        <taxon>Cytophagales</taxon>
        <taxon>Hymenobacteraceae</taxon>
        <taxon>Hymenobacter</taxon>
    </lineage>
</organism>
<keyword evidence="1" id="KW-0732">Signal</keyword>
<accession>A0A7K1TF08</accession>
<evidence type="ECO:0000313" key="2">
    <source>
        <dbReference type="EMBL" id="MVN76994.1"/>
    </source>
</evidence>
<feature type="chain" id="PRO_5029801968" evidence="1">
    <location>
        <begin position="18"/>
        <end position="184"/>
    </location>
</feature>
<protein>
    <submittedName>
        <fullName evidence="2">Uncharacterized protein</fullName>
    </submittedName>
</protein>
<comment type="caution">
    <text evidence="2">The sequence shown here is derived from an EMBL/GenBank/DDBJ whole genome shotgun (WGS) entry which is preliminary data.</text>
</comment>
<keyword evidence="3" id="KW-1185">Reference proteome</keyword>
<proteinExistence type="predicted"/>
<evidence type="ECO:0000256" key="1">
    <source>
        <dbReference type="SAM" id="SignalP"/>
    </source>
</evidence>
<dbReference type="RefSeq" id="WP_157565591.1">
    <property type="nucleotide sequence ID" value="NZ_WQKZ01000003.1"/>
</dbReference>
<feature type="signal peptide" evidence="1">
    <location>
        <begin position="1"/>
        <end position="17"/>
    </location>
</feature>
<reference evidence="2 3" key="1">
    <citation type="submission" date="2019-12" db="EMBL/GenBank/DDBJ databases">
        <title>Hymenobacter sp. HMF4947 Genome sequencing and assembly.</title>
        <authorList>
            <person name="Kang H."/>
            <person name="Cha I."/>
            <person name="Kim H."/>
            <person name="Joh K."/>
        </authorList>
    </citation>
    <scope>NUCLEOTIDE SEQUENCE [LARGE SCALE GENOMIC DNA]</scope>
    <source>
        <strain evidence="2 3">HMF4947</strain>
    </source>
</reference>
<gene>
    <name evidence="2" type="ORF">GO988_11720</name>
</gene>
<dbReference type="Proteomes" id="UP000441336">
    <property type="component" value="Unassembled WGS sequence"/>
</dbReference>
<sequence>MNGLLSFWLLAAGLLQAPPAATRLDVEGGVGGVRFGEPATQIVGFARRFTGVGRRWRTTRLYSRPADTTQWHGVGPPTAYWFRQNRFIGVDIALTSAAAVQQTLQQLSALYGPARPDTLPNHWYWLGQRSYLLLELNGKKNGVLFVASLAMLNEQVYETAVRARARRQGWQPDSLGLPRQFLVR</sequence>